<evidence type="ECO:0000256" key="1">
    <source>
        <dbReference type="SAM" id="MobiDB-lite"/>
    </source>
</evidence>
<evidence type="ECO:0008006" key="5">
    <source>
        <dbReference type="Google" id="ProtNLM"/>
    </source>
</evidence>
<dbReference type="RefSeq" id="WP_073447359.1">
    <property type="nucleotide sequence ID" value="NZ_LJSN01000002.1"/>
</dbReference>
<feature type="region of interest" description="Disordered" evidence="1">
    <location>
        <begin position="38"/>
        <end position="84"/>
    </location>
</feature>
<sequence>MSTTDVLVARGKKLAAGAGALTTAVALGATLFAATPAQATPHPLPSPQSQPFPQELTGPDYTYGTITAGRGMNEREYPSTDSPSRGYLRNGARVYLVCKVRAQNIRGNELWYLVRGSRRTWIAAKHVTNTGAVKYCNDGRRDRVQGNDAARHAG</sequence>
<organism evidence="3 4">
    <name type="scientific">Streptomyces noursei</name>
    <name type="common">Streptomyces albulus</name>
    <dbReference type="NCBI Taxonomy" id="1971"/>
    <lineage>
        <taxon>Bacteria</taxon>
        <taxon>Bacillati</taxon>
        <taxon>Actinomycetota</taxon>
        <taxon>Actinomycetes</taxon>
        <taxon>Kitasatosporales</taxon>
        <taxon>Streptomycetaceae</taxon>
        <taxon>Streptomyces</taxon>
    </lineage>
</organism>
<protein>
    <recommendedName>
        <fullName evidence="5">SH3b domain-containing protein</fullName>
    </recommendedName>
</protein>
<dbReference type="EMBL" id="LJSN01000002">
    <property type="protein sequence ID" value="PNE41228.1"/>
    <property type="molecule type" value="Genomic_DNA"/>
</dbReference>
<feature type="chain" id="PRO_5014789515" description="SH3b domain-containing protein" evidence="2">
    <location>
        <begin position="40"/>
        <end position="154"/>
    </location>
</feature>
<evidence type="ECO:0000313" key="3">
    <source>
        <dbReference type="EMBL" id="PNE41228.1"/>
    </source>
</evidence>
<feature type="signal peptide" evidence="2">
    <location>
        <begin position="1"/>
        <end position="39"/>
    </location>
</feature>
<evidence type="ECO:0000256" key="2">
    <source>
        <dbReference type="SAM" id="SignalP"/>
    </source>
</evidence>
<gene>
    <name evidence="3" type="ORF">AOB60_11065</name>
</gene>
<dbReference type="AlphaFoldDB" id="A0A2N8PJQ7"/>
<comment type="caution">
    <text evidence="3">The sequence shown here is derived from an EMBL/GenBank/DDBJ whole genome shotgun (WGS) entry which is preliminary data.</text>
</comment>
<name>A0A2N8PJQ7_STRNR</name>
<dbReference type="Gene3D" id="2.30.30.40">
    <property type="entry name" value="SH3 Domains"/>
    <property type="match status" value="1"/>
</dbReference>
<keyword evidence="2" id="KW-0732">Signal</keyword>
<dbReference type="Proteomes" id="UP000236047">
    <property type="component" value="Unassembled WGS sequence"/>
</dbReference>
<keyword evidence="4" id="KW-1185">Reference proteome</keyword>
<evidence type="ECO:0000313" key="4">
    <source>
        <dbReference type="Proteomes" id="UP000236047"/>
    </source>
</evidence>
<accession>A0A2N8PJQ7</accession>
<proteinExistence type="predicted"/>
<reference evidence="4" key="1">
    <citation type="submission" date="2015-09" db="EMBL/GenBank/DDBJ databases">
        <authorList>
            <person name="Graham D.E."/>
            <person name="Mahan K.M."/>
            <person name="Klingeman D.M."/>
            <person name="Fida T."/>
            <person name="Giannone R.J."/>
            <person name="Hettich R.L."/>
            <person name="Parry R.J."/>
            <person name="Spain J.C."/>
        </authorList>
    </citation>
    <scope>NUCLEOTIDE SEQUENCE [LARGE SCALE GENOMIC DNA]</scope>
    <source>
        <strain evidence="4">JCM 4701</strain>
    </source>
</reference>